<evidence type="ECO:0000256" key="11">
    <source>
        <dbReference type="ARBA" id="ARBA00023136"/>
    </source>
</evidence>
<name>A0A0C3LJ91_9AGAM</name>
<reference evidence="16" key="2">
    <citation type="submission" date="2015-01" db="EMBL/GenBank/DDBJ databases">
        <title>Evolutionary Origins and Diversification of the Mycorrhizal Mutualists.</title>
        <authorList>
            <consortium name="DOE Joint Genome Institute"/>
            <consortium name="Mycorrhizal Genomics Consortium"/>
            <person name="Kohler A."/>
            <person name="Kuo A."/>
            <person name="Nagy L.G."/>
            <person name="Floudas D."/>
            <person name="Copeland A."/>
            <person name="Barry K.W."/>
            <person name="Cichocki N."/>
            <person name="Veneault-Fourrey C."/>
            <person name="LaButti K."/>
            <person name="Lindquist E.A."/>
            <person name="Lipzen A."/>
            <person name="Lundell T."/>
            <person name="Morin E."/>
            <person name="Murat C."/>
            <person name="Riley R."/>
            <person name="Ohm R."/>
            <person name="Sun H."/>
            <person name="Tunlid A."/>
            <person name="Henrissat B."/>
            <person name="Grigoriev I.V."/>
            <person name="Hibbett D.S."/>
            <person name="Martin F."/>
        </authorList>
    </citation>
    <scope>NUCLEOTIDE SEQUENCE [LARGE SCALE GENOMIC DNA]</scope>
    <source>
        <strain evidence="16">MUT 4182</strain>
    </source>
</reference>
<dbReference type="PANTHER" id="PTHR10859:SF91">
    <property type="entry name" value="DOLICHYL-PHOSPHATE BETA-GLUCOSYLTRANSFERASE"/>
    <property type="match status" value="1"/>
</dbReference>
<keyword evidence="9" id="KW-0735">Signal-anchor</keyword>
<dbReference type="HOGENOM" id="CLU_033536_9_1_1"/>
<evidence type="ECO:0000256" key="10">
    <source>
        <dbReference type="ARBA" id="ARBA00022989"/>
    </source>
</evidence>
<comment type="pathway">
    <text evidence="2">Protein modification; protein glycosylation.</text>
</comment>
<evidence type="ECO:0000256" key="9">
    <source>
        <dbReference type="ARBA" id="ARBA00022968"/>
    </source>
</evidence>
<sequence>MALAGVVLGLLAATFLYVLLVFLSPSDKQSSTPSELTFRRPSSPAKAEPLPGIDSPAAVDLSVVVPAYNETLRLPPMLTAAIEHLSTTPSRSYEIVIVDDCSSDATSQTALDFGKKYPKADIRVITFEKNRQKGGAVKHGVLHSRGKRILMVDADGASQFRDLESLWKQLDAVQSGEEGVAVGSRAHLVKTEAVVKRSFIRNLLMYGFHFLLRTVGVGYIHDTQCGFKLFTQSSARQLFESMHIHGWIFDVELLLLAQMLGIPVAEVPIEWHEIEGSKMSLMRDSIMMAIDVVVLRANYTLGRWRPVSTDKRKSE</sequence>
<dbReference type="SUPFAM" id="SSF53448">
    <property type="entry name" value="Nucleotide-diphospho-sugar transferases"/>
    <property type="match status" value="1"/>
</dbReference>
<dbReference type="InterPro" id="IPR001173">
    <property type="entry name" value="Glyco_trans_2-like"/>
</dbReference>
<dbReference type="GO" id="GO:0005789">
    <property type="term" value="C:endoplasmic reticulum membrane"/>
    <property type="evidence" value="ECO:0007669"/>
    <property type="project" value="UniProtKB-SubCell"/>
</dbReference>
<evidence type="ECO:0000256" key="1">
    <source>
        <dbReference type="ARBA" id="ARBA00004389"/>
    </source>
</evidence>
<dbReference type="PANTHER" id="PTHR10859">
    <property type="entry name" value="GLYCOSYL TRANSFERASE"/>
    <property type="match status" value="1"/>
</dbReference>
<dbReference type="AlphaFoldDB" id="A0A0C3LJ91"/>
<evidence type="ECO:0000256" key="8">
    <source>
        <dbReference type="ARBA" id="ARBA00022824"/>
    </source>
</evidence>
<feature type="domain" description="Glycosyltransferase 2-like" evidence="14">
    <location>
        <begin position="62"/>
        <end position="238"/>
    </location>
</feature>
<feature type="region of interest" description="Disordered" evidence="13">
    <location>
        <begin position="27"/>
        <end position="51"/>
    </location>
</feature>
<dbReference type="GO" id="GO:0004581">
    <property type="term" value="F:dolichyl-phosphate beta-glucosyltransferase activity"/>
    <property type="evidence" value="ECO:0007669"/>
    <property type="project" value="UniProtKB-EC"/>
</dbReference>
<evidence type="ECO:0000256" key="2">
    <source>
        <dbReference type="ARBA" id="ARBA00004922"/>
    </source>
</evidence>
<evidence type="ECO:0000259" key="14">
    <source>
        <dbReference type="Pfam" id="PF00535"/>
    </source>
</evidence>
<protein>
    <recommendedName>
        <fullName evidence="4">dolichyl-phosphate beta-glucosyltransferase</fullName>
        <ecNumber evidence="4">2.4.1.117</ecNumber>
    </recommendedName>
</protein>
<dbReference type="GO" id="GO:0006487">
    <property type="term" value="P:protein N-linked glycosylation"/>
    <property type="evidence" value="ECO:0007669"/>
    <property type="project" value="TreeGrafter"/>
</dbReference>
<dbReference type="Pfam" id="PF00535">
    <property type="entry name" value="Glycos_transf_2"/>
    <property type="match status" value="1"/>
</dbReference>
<dbReference type="EC" id="2.4.1.117" evidence="4"/>
<dbReference type="Proteomes" id="UP000054248">
    <property type="component" value="Unassembled WGS sequence"/>
</dbReference>
<dbReference type="Gene3D" id="3.90.550.10">
    <property type="entry name" value="Spore Coat Polysaccharide Biosynthesis Protein SpsA, Chain A"/>
    <property type="match status" value="1"/>
</dbReference>
<evidence type="ECO:0000256" key="6">
    <source>
        <dbReference type="ARBA" id="ARBA00022679"/>
    </source>
</evidence>
<evidence type="ECO:0000256" key="3">
    <source>
        <dbReference type="ARBA" id="ARBA00006739"/>
    </source>
</evidence>
<dbReference type="EMBL" id="KN822944">
    <property type="protein sequence ID" value="KIO34138.1"/>
    <property type="molecule type" value="Genomic_DNA"/>
</dbReference>
<evidence type="ECO:0000256" key="12">
    <source>
        <dbReference type="ARBA" id="ARBA00045097"/>
    </source>
</evidence>
<evidence type="ECO:0000256" key="4">
    <source>
        <dbReference type="ARBA" id="ARBA00012583"/>
    </source>
</evidence>
<keyword evidence="8" id="KW-0256">Endoplasmic reticulum</keyword>
<evidence type="ECO:0000313" key="15">
    <source>
        <dbReference type="EMBL" id="KIO34138.1"/>
    </source>
</evidence>
<keyword evidence="16" id="KW-1185">Reference proteome</keyword>
<comment type="subcellular location">
    <subcellularLocation>
        <location evidence="1">Endoplasmic reticulum membrane</location>
        <topology evidence="1">Single-pass membrane protein</topology>
    </subcellularLocation>
</comment>
<gene>
    <name evidence="15" type="ORF">M407DRAFT_151044</name>
</gene>
<keyword evidence="7" id="KW-0812">Transmembrane</keyword>
<dbReference type="CDD" id="cd04188">
    <property type="entry name" value="DPG_synthase"/>
    <property type="match status" value="1"/>
</dbReference>
<dbReference type="STRING" id="1051891.A0A0C3LJ91"/>
<evidence type="ECO:0000313" key="16">
    <source>
        <dbReference type="Proteomes" id="UP000054248"/>
    </source>
</evidence>
<keyword evidence="5" id="KW-0328">Glycosyltransferase</keyword>
<comment type="similarity">
    <text evidence="3">Belongs to the glycosyltransferase 2 family.</text>
</comment>
<keyword evidence="10" id="KW-1133">Transmembrane helix</keyword>
<proteinExistence type="inferred from homology"/>
<dbReference type="OrthoDB" id="3784at2759"/>
<dbReference type="InterPro" id="IPR035518">
    <property type="entry name" value="DPG_synthase"/>
</dbReference>
<keyword evidence="11" id="KW-0472">Membrane</keyword>
<comment type="catalytic activity">
    <reaction evidence="12">
        <text>a di-trans,poly-cis-dolichyl phosphate + UDP-alpha-D-glucose = a di-trans,poly-cis-dolichyl beta-D-glucosyl phosphate + UDP</text>
        <dbReference type="Rhea" id="RHEA:15401"/>
        <dbReference type="Rhea" id="RHEA-COMP:19498"/>
        <dbReference type="Rhea" id="RHEA-COMP:19502"/>
        <dbReference type="ChEBI" id="CHEBI:57525"/>
        <dbReference type="ChEBI" id="CHEBI:57683"/>
        <dbReference type="ChEBI" id="CHEBI:58223"/>
        <dbReference type="ChEBI" id="CHEBI:58885"/>
        <dbReference type="EC" id="2.4.1.117"/>
    </reaction>
    <physiologicalReaction direction="left-to-right" evidence="12">
        <dbReference type="Rhea" id="RHEA:15402"/>
    </physiologicalReaction>
</comment>
<evidence type="ECO:0000256" key="5">
    <source>
        <dbReference type="ARBA" id="ARBA00022676"/>
    </source>
</evidence>
<keyword evidence="6 15" id="KW-0808">Transferase</keyword>
<dbReference type="InterPro" id="IPR029044">
    <property type="entry name" value="Nucleotide-diphossugar_trans"/>
</dbReference>
<reference evidence="15 16" key="1">
    <citation type="submission" date="2014-04" db="EMBL/GenBank/DDBJ databases">
        <authorList>
            <consortium name="DOE Joint Genome Institute"/>
            <person name="Kuo A."/>
            <person name="Girlanda M."/>
            <person name="Perotto S."/>
            <person name="Kohler A."/>
            <person name="Nagy L.G."/>
            <person name="Floudas D."/>
            <person name="Copeland A."/>
            <person name="Barry K.W."/>
            <person name="Cichocki N."/>
            <person name="Veneault-Fourrey C."/>
            <person name="LaButti K."/>
            <person name="Lindquist E.A."/>
            <person name="Lipzen A."/>
            <person name="Lundell T."/>
            <person name="Morin E."/>
            <person name="Murat C."/>
            <person name="Sun H."/>
            <person name="Tunlid A."/>
            <person name="Henrissat B."/>
            <person name="Grigoriev I.V."/>
            <person name="Hibbett D.S."/>
            <person name="Martin F."/>
            <person name="Nordberg H.P."/>
            <person name="Cantor M.N."/>
            <person name="Hua S.X."/>
        </authorList>
    </citation>
    <scope>NUCLEOTIDE SEQUENCE [LARGE SCALE GENOMIC DNA]</scope>
    <source>
        <strain evidence="15 16">MUT 4182</strain>
    </source>
</reference>
<organism evidence="15 16">
    <name type="scientific">Tulasnella calospora MUT 4182</name>
    <dbReference type="NCBI Taxonomy" id="1051891"/>
    <lineage>
        <taxon>Eukaryota</taxon>
        <taxon>Fungi</taxon>
        <taxon>Dikarya</taxon>
        <taxon>Basidiomycota</taxon>
        <taxon>Agaricomycotina</taxon>
        <taxon>Agaricomycetes</taxon>
        <taxon>Cantharellales</taxon>
        <taxon>Tulasnellaceae</taxon>
        <taxon>Tulasnella</taxon>
    </lineage>
</organism>
<evidence type="ECO:0000256" key="13">
    <source>
        <dbReference type="SAM" id="MobiDB-lite"/>
    </source>
</evidence>
<accession>A0A0C3LJ91</accession>
<evidence type="ECO:0000256" key="7">
    <source>
        <dbReference type="ARBA" id="ARBA00022692"/>
    </source>
</evidence>